<reference evidence="2 3" key="2">
    <citation type="submission" date="2020-07" db="EMBL/GenBank/DDBJ databases">
        <title>Genome assembly of wild tea tree DASZ reveals pedigree and selection history of tea varieties.</title>
        <authorList>
            <person name="Zhang W."/>
        </authorList>
    </citation>
    <scope>NUCLEOTIDE SEQUENCE [LARGE SCALE GENOMIC DNA]</scope>
    <source>
        <strain evidence="3">cv. G240</strain>
        <tissue evidence="2">Leaf</tissue>
    </source>
</reference>
<keyword evidence="1" id="KW-1133">Transmembrane helix</keyword>
<gene>
    <name evidence="2" type="ORF">HYC85_014024</name>
</gene>
<evidence type="ECO:0000313" key="2">
    <source>
        <dbReference type="EMBL" id="KAF5948067.1"/>
    </source>
</evidence>
<evidence type="ECO:0000256" key="1">
    <source>
        <dbReference type="SAM" id="Phobius"/>
    </source>
</evidence>
<proteinExistence type="predicted"/>
<organism evidence="2 3">
    <name type="scientific">Camellia sinensis</name>
    <name type="common">Tea plant</name>
    <name type="synonym">Thea sinensis</name>
    <dbReference type="NCBI Taxonomy" id="4442"/>
    <lineage>
        <taxon>Eukaryota</taxon>
        <taxon>Viridiplantae</taxon>
        <taxon>Streptophyta</taxon>
        <taxon>Embryophyta</taxon>
        <taxon>Tracheophyta</taxon>
        <taxon>Spermatophyta</taxon>
        <taxon>Magnoliopsida</taxon>
        <taxon>eudicotyledons</taxon>
        <taxon>Gunneridae</taxon>
        <taxon>Pentapetalae</taxon>
        <taxon>asterids</taxon>
        <taxon>Ericales</taxon>
        <taxon>Theaceae</taxon>
        <taxon>Camellia</taxon>
    </lineage>
</organism>
<dbReference type="Proteomes" id="UP000593564">
    <property type="component" value="Unassembled WGS sequence"/>
</dbReference>
<dbReference type="InterPro" id="IPR053070">
    <property type="entry name" value="RING-type_E3_ubiquitin-ligase"/>
</dbReference>
<keyword evidence="1" id="KW-0472">Membrane</keyword>
<dbReference type="PANTHER" id="PTHR47035">
    <property type="entry name" value="OS11G0150450 PROTEIN"/>
    <property type="match status" value="1"/>
</dbReference>
<dbReference type="AlphaFoldDB" id="A0A7J7H692"/>
<evidence type="ECO:0000313" key="3">
    <source>
        <dbReference type="Proteomes" id="UP000593564"/>
    </source>
</evidence>
<dbReference type="PANTHER" id="PTHR47035:SF3">
    <property type="entry name" value="OS11G0150450 PROTEIN"/>
    <property type="match status" value="1"/>
</dbReference>
<accession>A0A7J7H692</accession>
<reference evidence="3" key="1">
    <citation type="journal article" date="2020" name="Nat. Commun.">
        <title>Genome assembly of wild tea tree DASZ reveals pedigree and selection history of tea varieties.</title>
        <authorList>
            <person name="Zhang W."/>
            <person name="Zhang Y."/>
            <person name="Qiu H."/>
            <person name="Guo Y."/>
            <person name="Wan H."/>
            <person name="Zhang X."/>
            <person name="Scossa F."/>
            <person name="Alseekh S."/>
            <person name="Zhang Q."/>
            <person name="Wang P."/>
            <person name="Xu L."/>
            <person name="Schmidt M.H."/>
            <person name="Jia X."/>
            <person name="Li D."/>
            <person name="Zhu A."/>
            <person name="Guo F."/>
            <person name="Chen W."/>
            <person name="Ni D."/>
            <person name="Usadel B."/>
            <person name="Fernie A.R."/>
            <person name="Wen W."/>
        </authorList>
    </citation>
    <scope>NUCLEOTIDE SEQUENCE [LARGE SCALE GENOMIC DNA]</scope>
    <source>
        <strain evidence="3">cv. G240</strain>
    </source>
</reference>
<keyword evidence="3" id="KW-1185">Reference proteome</keyword>
<feature type="transmembrane region" description="Helical" evidence="1">
    <location>
        <begin position="6"/>
        <end position="31"/>
    </location>
</feature>
<comment type="caution">
    <text evidence="2">The sequence shown here is derived from an EMBL/GenBank/DDBJ whole genome shotgun (WGS) entry which is preliminary data.</text>
</comment>
<protein>
    <submittedName>
        <fullName evidence="2">Uncharacterized protein</fullName>
    </submittedName>
</protein>
<dbReference type="EMBL" id="JACBKZ010000006">
    <property type="protein sequence ID" value="KAF5948067.1"/>
    <property type="molecule type" value="Genomic_DNA"/>
</dbReference>
<sequence>MMSSGINLVMTVIGFAVSTMFIVFVCTRLICARIQLYASRRAFPTSSRSDLSILERGIHGLEHLVITNFPTKKYSARFALVNITRKIYCVSFLFVGTPFMQPASTNGCSSTQHARFVEFHCVSFVRKSACHQCSVQLSNLIMAWSPSTQILVTVYRPTPAFHQDRLLTIGWNPVQESPFASQNRGFEAGESISILIEGSQTAKDSGNKHVESPSNT</sequence>
<name>A0A7J7H692_CAMSI</name>
<keyword evidence="1" id="KW-0812">Transmembrane</keyword>